<dbReference type="Pfam" id="PF02014">
    <property type="entry name" value="Reeler"/>
    <property type="match status" value="1"/>
</dbReference>
<keyword evidence="3" id="KW-1185">Reference proteome</keyword>
<comment type="caution">
    <text evidence="2">The sequence shown here is derived from an EMBL/GenBank/DDBJ whole genome shotgun (WGS) entry which is preliminary data.</text>
</comment>
<evidence type="ECO:0000259" key="1">
    <source>
        <dbReference type="Pfam" id="PF02014"/>
    </source>
</evidence>
<dbReference type="AlphaFoldDB" id="A0A2P4SR19"/>
<dbReference type="Gene3D" id="2.60.40.4060">
    <property type="entry name" value="Reeler domain"/>
    <property type="match status" value="1"/>
</dbReference>
<dbReference type="EMBL" id="PPHD01028138">
    <property type="protein sequence ID" value="POI26549.1"/>
    <property type="molecule type" value="Genomic_DNA"/>
</dbReference>
<dbReference type="InterPro" id="IPR042307">
    <property type="entry name" value="Reeler_sf"/>
</dbReference>
<feature type="domain" description="Reelin" evidence="1">
    <location>
        <begin position="12"/>
        <end position="109"/>
    </location>
</feature>
<dbReference type="Proteomes" id="UP000237246">
    <property type="component" value="Unassembled WGS sequence"/>
</dbReference>
<protein>
    <recommendedName>
        <fullName evidence="1">Reelin domain-containing protein</fullName>
    </recommendedName>
</protein>
<organism evidence="2 3">
    <name type="scientific">Bambusicola thoracicus</name>
    <name type="common">Chinese bamboo-partridge</name>
    <name type="synonym">Perdix thoracica</name>
    <dbReference type="NCBI Taxonomy" id="9083"/>
    <lineage>
        <taxon>Eukaryota</taxon>
        <taxon>Metazoa</taxon>
        <taxon>Chordata</taxon>
        <taxon>Craniata</taxon>
        <taxon>Vertebrata</taxon>
        <taxon>Euteleostomi</taxon>
        <taxon>Archelosauria</taxon>
        <taxon>Archosauria</taxon>
        <taxon>Dinosauria</taxon>
        <taxon>Saurischia</taxon>
        <taxon>Theropoda</taxon>
        <taxon>Coelurosauria</taxon>
        <taxon>Aves</taxon>
        <taxon>Neognathae</taxon>
        <taxon>Galloanserae</taxon>
        <taxon>Galliformes</taxon>
        <taxon>Phasianidae</taxon>
        <taxon>Perdicinae</taxon>
        <taxon>Bambusicola</taxon>
    </lineage>
</organism>
<proteinExistence type="predicted"/>
<dbReference type="InterPro" id="IPR002861">
    <property type="entry name" value="Reeler_dom"/>
</dbReference>
<evidence type="ECO:0000313" key="2">
    <source>
        <dbReference type="EMBL" id="POI26549.1"/>
    </source>
</evidence>
<reference evidence="2 3" key="1">
    <citation type="submission" date="2018-01" db="EMBL/GenBank/DDBJ databases">
        <title>Comparison of the Chinese Bamboo Partridge and Red Junglefowl genome sequences highlights the importance of demography in genome evolution.</title>
        <authorList>
            <person name="Tiley G.P."/>
            <person name="Kimball R.T."/>
            <person name="Braun E.L."/>
            <person name="Burleigh J.G."/>
        </authorList>
    </citation>
    <scope>NUCLEOTIDE SEQUENCE [LARGE SCALE GENOMIC DNA]</scope>
    <source>
        <strain evidence="2">RTK389</strain>
        <tissue evidence="2">Blood</tissue>
    </source>
</reference>
<accession>A0A2P4SR19</accession>
<dbReference type="OrthoDB" id="9395508at2759"/>
<name>A0A2P4SR19_BAMTH</name>
<gene>
    <name evidence="2" type="ORF">CIB84_009701</name>
</gene>
<sequence>MEECDFLHSADEGNFSVTVTPKEYVANTSYQVTISADRNGTTIRNVTMYLLQALSSENTTAGEWNVVEKLNCSNVTTAVLNATQEEAAAANWTSPSSNISSVEIRAYIIFENNATALKRVTLQEVPRTDPTTASTTPDSVSTVQSSCFFIAVTQLLMLFTTSKLLS</sequence>
<evidence type="ECO:0000313" key="3">
    <source>
        <dbReference type="Proteomes" id="UP000237246"/>
    </source>
</evidence>